<sequence length="200" mass="22327">MKRAPRSLQHHVLYRKYNGQDSEISALLGKCGLAAGKVDAVYVKGASAVDAARRAGVIVGIDLDGYPSRHTRVNNGTPRPITVSRDLLDNHFDLVVRFLEQTLRAADWAEHNLPALRGILQKETYAGAAGVETAYRNNFHRSLHPDLSEERVALLKQQANFLWLHGFLEHDVDVDAWIDRRPLEVALERRAAFTTGDRAA</sequence>
<keyword evidence="2" id="KW-1185">Reference proteome</keyword>
<evidence type="ECO:0000313" key="1">
    <source>
        <dbReference type="EMBL" id="MFC0686672.1"/>
    </source>
</evidence>
<gene>
    <name evidence="1" type="ORF">ACFFF8_18970</name>
</gene>
<accession>A0ABV6SBQ2</accession>
<dbReference type="RefSeq" id="WP_379489410.1">
    <property type="nucleotide sequence ID" value="NZ_JBHLTM010000075.1"/>
</dbReference>
<reference evidence="1 2" key="1">
    <citation type="submission" date="2024-09" db="EMBL/GenBank/DDBJ databases">
        <authorList>
            <person name="Sun Q."/>
            <person name="Mori K."/>
        </authorList>
    </citation>
    <scope>NUCLEOTIDE SEQUENCE [LARGE SCALE GENOMIC DNA]</scope>
    <source>
        <strain evidence="1 2">CICC 11035S</strain>
    </source>
</reference>
<name>A0ABV6SBQ2_9SPHN</name>
<evidence type="ECO:0000313" key="2">
    <source>
        <dbReference type="Proteomes" id="UP001589858"/>
    </source>
</evidence>
<proteinExistence type="predicted"/>
<dbReference type="EMBL" id="JBHLTM010000075">
    <property type="protein sequence ID" value="MFC0686672.1"/>
    <property type="molecule type" value="Genomic_DNA"/>
</dbReference>
<dbReference type="Proteomes" id="UP001589858">
    <property type="component" value="Unassembled WGS sequence"/>
</dbReference>
<organism evidence="1 2">
    <name type="scientific">Novosphingobium clariflavum</name>
    <dbReference type="NCBI Taxonomy" id="2029884"/>
    <lineage>
        <taxon>Bacteria</taxon>
        <taxon>Pseudomonadati</taxon>
        <taxon>Pseudomonadota</taxon>
        <taxon>Alphaproteobacteria</taxon>
        <taxon>Sphingomonadales</taxon>
        <taxon>Sphingomonadaceae</taxon>
        <taxon>Novosphingobium</taxon>
    </lineage>
</organism>
<dbReference type="SUPFAM" id="SSF53850">
    <property type="entry name" value="Periplasmic binding protein-like II"/>
    <property type="match status" value="1"/>
</dbReference>
<protein>
    <recommendedName>
        <fullName evidence="3">SsuA/THI5-like domain-containing protein</fullName>
    </recommendedName>
</protein>
<evidence type="ECO:0008006" key="3">
    <source>
        <dbReference type="Google" id="ProtNLM"/>
    </source>
</evidence>
<dbReference type="Gene3D" id="3.40.190.10">
    <property type="entry name" value="Periplasmic binding protein-like II"/>
    <property type="match status" value="1"/>
</dbReference>
<comment type="caution">
    <text evidence="1">The sequence shown here is derived from an EMBL/GenBank/DDBJ whole genome shotgun (WGS) entry which is preliminary data.</text>
</comment>